<keyword evidence="2" id="KW-1185">Reference proteome</keyword>
<dbReference type="Gramene" id="AUR62024010-RA">
    <property type="protein sequence ID" value="AUR62024010-RA:cds"/>
    <property type="gene ID" value="AUR62024010"/>
</dbReference>
<dbReference type="PANTHER" id="PTHR48055:SF46">
    <property type="entry name" value="LEUCINE-RICH REPEAT SERINE_THREONINE-PROTEIN KINASE 1"/>
    <property type="match status" value="1"/>
</dbReference>
<accession>A0A803M6D7</accession>
<dbReference type="InterPro" id="IPR011009">
    <property type="entry name" value="Kinase-like_dom_sf"/>
</dbReference>
<dbReference type="GO" id="GO:0016020">
    <property type="term" value="C:membrane"/>
    <property type="evidence" value="ECO:0007669"/>
    <property type="project" value="TreeGrafter"/>
</dbReference>
<organism evidence="1 2">
    <name type="scientific">Chenopodium quinoa</name>
    <name type="common">Quinoa</name>
    <dbReference type="NCBI Taxonomy" id="63459"/>
    <lineage>
        <taxon>Eukaryota</taxon>
        <taxon>Viridiplantae</taxon>
        <taxon>Streptophyta</taxon>
        <taxon>Embryophyta</taxon>
        <taxon>Tracheophyta</taxon>
        <taxon>Spermatophyta</taxon>
        <taxon>Magnoliopsida</taxon>
        <taxon>eudicotyledons</taxon>
        <taxon>Gunneridae</taxon>
        <taxon>Pentapetalae</taxon>
        <taxon>Caryophyllales</taxon>
        <taxon>Chenopodiaceae</taxon>
        <taxon>Chenopodioideae</taxon>
        <taxon>Atripliceae</taxon>
        <taxon>Chenopodium</taxon>
    </lineage>
</organism>
<dbReference type="AlphaFoldDB" id="A0A803M6D7"/>
<dbReference type="InterPro" id="IPR051564">
    <property type="entry name" value="LRR_receptor-like_kinase"/>
</dbReference>
<proteinExistence type="predicted"/>
<reference evidence="1" key="2">
    <citation type="submission" date="2021-03" db="UniProtKB">
        <authorList>
            <consortium name="EnsemblPlants"/>
        </authorList>
    </citation>
    <scope>IDENTIFICATION</scope>
</reference>
<dbReference type="EnsemblPlants" id="AUR62024010-RA">
    <property type="protein sequence ID" value="AUR62024010-RA:cds"/>
    <property type="gene ID" value="AUR62024010"/>
</dbReference>
<name>A0A803M6D7_CHEQI</name>
<reference evidence="1" key="1">
    <citation type="journal article" date="2017" name="Nature">
        <title>The genome of Chenopodium quinoa.</title>
        <authorList>
            <person name="Jarvis D.E."/>
            <person name="Ho Y.S."/>
            <person name="Lightfoot D.J."/>
            <person name="Schmoeckel S.M."/>
            <person name="Li B."/>
            <person name="Borm T.J.A."/>
            <person name="Ohyanagi H."/>
            <person name="Mineta K."/>
            <person name="Michell C.T."/>
            <person name="Saber N."/>
            <person name="Kharbatia N.M."/>
            <person name="Rupper R.R."/>
            <person name="Sharp A.R."/>
            <person name="Dally N."/>
            <person name="Boughton B.A."/>
            <person name="Woo Y.H."/>
            <person name="Gao G."/>
            <person name="Schijlen E.G.W.M."/>
            <person name="Guo X."/>
            <person name="Momin A.A."/>
            <person name="Negrao S."/>
            <person name="Al-Babili S."/>
            <person name="Gehring C."/>
            <person name="Roessner U."/>
            <person name="Jung C."/>
            <person name="Murphy K."/>
            <person name="Arold S.T."/>
            <person name="Gojobori T."/>
            <person name="van der Linden C.G."/>
            <person name="van Loo E.N."/>
            <person name="Jellen E.N."/>
            <person name="Maughan P.J."/>
            <person name="Tester M."/>
        </authorList>
    </citation>
    <scope>NUCLEOTIDE SEQUENCE [LARGE SCALE GENOMIC DNA]</scope>
    <source>
        <strain evidence="1">cv. PI 614886</strain>
    </source>
</reference>
<dbReference type="SUPFAM" id="SSF56112">
    <property type="entry name" value="Protein kinase-like (PK-like)"/>
    <property type="match status" value="1"/>
</dbReference>
<evidence type="ECO:0000313" key="2">
    <source>
        <dbReference type="Proteomes" id="UP000596660"/>
    </source>
</evidence>
<protein>
    <recommendedName>
        <fullName evidence="3">Protein kinase domain-containing protein</fullName>
    </recommendedName>
</protein>
<dbReference type="PANTHER" id="PTHR48055">
    <property type="entry name" value="LEUCINE-RICH REPEAT RECEPTOR PROTEIN KINASE EMS1"/>
    <property type="match status" value="1"/>
</dbReference>
<sequence>MSEDNAAKLSDFSVSIPAPEGKEVAESTDVYTFGMLFLEVLTGKRFVFETGGDSDVEIHIRDWVSKGLGHKCISEILDPAITGVRLTVNEELKQQLRASIKLALRCTAAEDHRPTMDYGE</sequence>
<dbReference type="Proteomes" id="UP000596660">
    <property type="component" value="Unplaced"/>
</dbReference>
<dbReference type="Gene3D" id="1.10.510.10">
    <property type="entry name" value="Transferase(Phosphotransferase) domain 1"/>
    <property type="match status" value="1"/>
</dbReference>
<evidence type="ECO:0008006" key="3">
    <source>
        <dbReference type="Google" id="ProtNLM"/>
    </source>
</evidence>
<evidence type="ECO:0000313" key="1">
    <source>
        <dbReference type="EnsemblPlants" id="AUR62024010-RA:cds"/>
    </source>
</evidence>